<feature type="transmembrane region" description="Helical" evidence="15">
    <location>
        <begin position="45"/>
        <end position="62"/>
    </location>
</feature>
<keyword evidence="11" id="KW-0325">Glycoprotein</keyword>
<dbReference type="SUPFAM" id="SSF103473">
    <property type="entry name" value="MFS general substrate transporter"/>
    <property type="match status" value="2"/>
</dbReference>
<evidence type="ECO:0000256" key="16">
    <source>
        <dbReference type="SAM" id="MobiDB-lite"/>
    </source>
</evidence>
<feature type="transmembrane region" description="Helical" evidence="15">
    <location>
        <begin position="645"/>
        <end position="669"/>
    </location>
</feature>
<dbReference type="EMBL" id="AFYH01096883">
    <property type="status" value="NOT_ANNOTATED_CDS"/>
    <property type="molecule type" value="Genomic_DNA"/>
</dbReference>
<reference evidence="20" key="1">
    <citation type="submission" date="2011-08" db="EMBL/GenBank/DDBJ databases">
        <title>The draft genome of Latimeria chalumnae.</title>
        <authorList>
            <person name="Di Palma F."/>
            <person name="Alfoldi J."/>
            <person name="Johnson J."/>
            <person name="Berlin A."/>
            <person name="Gnerre S."/>
            <person name="Jaffe D."/>
            <person name="MacCallum I."/>
            <person name="Young S."/>
            <person name="Walker B.J."/>
            <person name="Lander E."/>
            <person name="Lindblad-Toh K."/>
        </authorList>
    </citation>
    <scope>NUCLEOTIDE SEQUENCE [LARGE SCALE GENOMIC DNA]</scope>
    <source>
        <strain evidence="20">Wild caught</strain>
    </source>
</reference>
<dbReference type="AlphaFoldDB" id="H3AXL7"/>
<evidence type="ECO:0000259" key="17">
    <source>
        <dbReference type="PROSITE" id="PS50850"/>
    </source>
</evidence>
<dbReference type="EMBL" id="AFYH01096882">
    <property type="status" value="NOT_ANNOTATED_CDS"/>
    <property type="molecule type" value="Genomic_DNA"/>
</dbReference>
<dbReference type="STRING" id="7897.ENSLACP00000014388"/>
<evidence type="ECO:0000313" key="20">
    <source>
        <dbReference type="Proteomes" id="UP000008672"/>
    </source>
</evidence>
<dbReference type="GO" id="GO:0016323">
    <property type="term" value="C:basolateral plasma membrane"/>
    <property type="evidence" value="ECO:0007669"/>
    <property type="project" value="UniProtKB-ARBA"/>
</dbReference>
<dbReference type="PANTHER" id="PTHR11388:SF99">
    <property type="entry name" value="SOLUTE CARRIER ORGANIC ANION TRANSPORTER FAMILY MEMBER 1C1"/>
    <property type="match status" value="1"/>
</dbReference>
<comment type="similarity">
    <text evidence="2 15">Belongs to the organo anion transporter (TC 2.A.60) family.</text>
</comment>
<dbReference type="InterPro" id="IPR002350">
    <property type="entry name" value="Kazal_dom"/>
</dbReference>
<sequence>MYEVQENITMETKTTEIPEPSLKAKQNEEAVEPELKKKKSCCSKLMVFLAALSFAYFAKALSGSYMKSSITQIERRFELPTSVIGLIDGSFEMGNLLVIAIVSHFGAKLHRPRIIGVGCIIMAIGTFITALPHFFMGPYKYETALTTKTNSTENIVPCLPHQSYETLSGSTEKMSKTPDVGCIQEAGSPMWIYVFMGNLLRGLGETPVMPLGVSFIDDFAKEENSAFYIGCVQTIAIIGPVFGFLLGSFCAKLYVDIGFVNLDSLTITPKDSRWVGAWWLGFLIASVVTLIAAIPFWFIPKSLAKQEEGKKETIVSETDKFISKTLKEQNQTLVEPVKISKLAKDFLPSLKNLFSNRIYFLYLCTNIIQFNAFIGMLTYKPKYMEQQYGQSASKANLYIGLTALPAVAIGIFLGGFLMKKFNLSIISAAKLSFGTSFFAYLLSFSFFAMSCSNSEVAGLTVSYEGMKQVSYHDGNLFSQCNSVCKCPVKQWDPVCGYNGMTYVSPCHAGCKHSFGSGINTIFHNCSCIEAYSLHSGNFSAILGQCPKTDVCANMFLYFVAISVISAFFFALGATPGYIVLIRAINPELKSLALGMYILAVRTLAGIPAPIYFGALIDTTCLKWGTKKCGGRGACRLYNTDAYRHIYLGLTSGLRTLAYILGVAVLYLIIKQFKQDNKDATPSGRTDEASAKKEEANSKSNDHLTATKDLQADKETCI</sequence>
<dbReference type="SUPFAM" id="SSF100895">
    <property type="entry name" value="Kazal-type serine protease inhibitors"/>
    <property type="match status" value="1"/>
</dbReference>
<dbReference type="Gene3D" id="1.20.1250.20">
    <property type="entry name" value="MFS general substrate transporter like domains"/>
    <property type="match status" value="1"/>
</dbReference>
<evidence type="ECO:0000256" key="2">
    <source>
        <dbReference type="ARBA" id="ARBA00009657"/>
    </source>
</evidence>
<dbReference type="FunFam" id="1.20.1250.20:FF:000644">
    <property type="entry name" value="Solute carrier organic anion transporter family member"/>
    <property type="match status" value="1"/>
</dbReference>
<evidence type="ECO:0000256" key="1">
    <source>
        <dbReference type="ARBA" id="ARBA00004651"/>
    </source>
</evidence>
<dbReference type="Proteomes" id="UP000008672">
    <property type="component" value="Unassembled WGS sequence"/>
</dbReference>
<dbReference type="PROSITE" id="PS50850">
    <property type="entry name" value="MFS"/>
    <property type="match status" value="1"/>
</dbReference>
<evidence type="ECO:0000256" key="5">
    <source>
        <dbReference type="ARBA" id="ARBA00022692"/>
    </source>
</evidence>
<dbReference type="GO" id="GO:0015347">
    <property type="term" value="F:sodium-independent organic anion transmembrane transporter activity"/>
    <property type="evidence" value="ECO:0007669"/>
    <property type="project" value="TreeGrafter"/>
</dbReference>
<dbReference type="PANTHER" id="PTHR11388">
    <property type="entry name" value="ORGANIC ANION TRANSPORTER"/>
    <property type="match status" value="1"/>
</dbReference>
<dbReference type="EMBL" id="AFYH01096888">
    <property type="status" value="NOT_ANNOTATED_CDS"/>
    <property type="molecule type" value="Genomic_DNA"/>
</dbReference>
<keyword evidence="10" id="KW-1015">Disulfide bond</keyword>
<dbReference type="PROSITE" id="PS51465">
    <property type="entry name" value="KAZAL_2"/>
    <property type="match status" value="1"/>
</dbReference>
<feature type="transmembrane region" description="Helical" evidence="15">
    <location>
        <begin position="114"/>
        <end position="135"/>
    </location>
</feature>
<dbReference type="Ensembl" id="ENSLACT00000014488.2">
    <property type="protein sequence ID" value="ENSLACP00000014388.2"/>
    <property type="gene ID" value="ENSLACG00000012665.2"/>
</dbReference>
<keyword evidence="8 15" id="KW-0406">Ion transport</keyword>
<dbReference type="GO" id="GO:0006869">
    <property type="term" value="P:lipid transport"/>
    <property type="evidence" value="ECO:0007669"/>
    <property type="project" value="UniProtKB-KW"/>
</dbReference>
<dbReference type="InParanoid" id="H3AXL7"/>
<feature type="transmembrane region" description="Helical" evidence="15">
    <location>
        <begin position="397"/>
        <end position="417"/>
    </location>
</feature>
<dbReference type="CDD" id="cd17459">
    <property type="entry name" value="MFS_SLCO1C_OATP1C"/>
    <property type="match status" value="1"/>
</dbReference>
<organism evidence="19 20">
    <name type="scientific">Latimeria chalumnae</name>
    <name type="common">Coelacanth</name>
    <dbReference type="NCBI Taxonomy" id="7897"/>
    <lineage>
        <taxon>Eukaryota</taxon>
        <taxon>Metazoa</taxon>
        <taxon>Chordata</taxon>
        <taxon>Craniata</taxon>
        <taxon>Vertebrata</taxon>
        <taxon>Euteleostomi</taxon>
        <taxon>Coelacanthiformes</taxon>
        <taxon>Coelacanthidae</taxon>
        <taxon>Latimeria</taxon>
    </lineage>
</organism>
<feature type="domain" description="Major facilitator superfamily (MFS) profile" evidence="17">
    <location>
        <begin position="48"/>
        <end position="673"/>
    </location>
</feature>
<dbReference type="EMBL" id="AFYH01096885">
    <property type="status" value="NOT_ANNOTATED_CDS"/>
    <property type="molecule type" value="Genomic_DNA"/>
</dbReference>
<evidence type="ECO:0000256" key="10">
    <source>
        <dbReference type="ARBA" id="ARBA00023157"/>
    </source>
</evidence>
<comment type="subcellular location">
    <subcellularLocation>
        <location evidence="1 15">Cell membrane</location>
        <topology evidence="1 15">Multi-pass membrane protein</topology>
    </subcellularLocation>
</comment>
<feature type="transmembrane region" description="Helical" evidence="15">
    <location>
        <begin position="593"/>
        <end position="616"/>
    </location>
</feature>
<name>H3AXL7_LATCH</name>
<reference evidence="19" key="2">
    <citation type="submission" date="2025-08" db="UniProtKB">
        <authorList>
            <consortium name="Ensembl"/>
        </authorList>
    </citation>
    <scope>IDENTIFICATION</scope>
</reference>
<evidence type="ECO:0000256" key="11">
    <source>
        <dbReference type="ARBA" id="ARBA00023180"/>
    </source>
</evidence>
<dbReference type="HOGENOM" id="CLU_008954_4_0_1"/>
<keyword evidence="20" id="KW-1185">Reference proteome</keyword>
<dbReference type="EMBL" id="AFYH01096884">
    <property type="status" value="NOT_ANNOTATED_CDS"/>
    <property type="molecule type" value="Genomic_DNA"/>
</dbReference>
<protein>
    <recommendedName>
        <fullName evidence="15">Solute carrier organic anion transporter family member</fullName>
    </recommendedName>
</protein>
<evidence type="ECO:0000256" key="13">
    <source>
        <dbReference type="ARBA" id="ARBA00051340"/>
    </source>
</evidence>
<evidence type="ECO:0000256" key="14">
    <source>
        <dbReference type="ARBA" id="ARBA00052624"/>
    </source>
</evidence>
<evidence type="ECO:0000256" key="9">
    <source>
        <dbReference type="ARBA" id="ARBA00023136"/>
    </source>
</evidence>
<feature type="transmembrane region" description="Helical" evidence="15">
    <location>
        <begin position="429"/>
        <end position="449"/>
    </location>
</feature>
<keyword evidence="6 15" id="KW-1133">Transmembrane helix</keyword>
<dbReference type="OrthoDB" id="5062115at2759"/>
<feature type="transmembrane region" description="Helical" evidence="15">
    <location>
        <begin position="359"/>
        <end position="377"/>
    </location>
</feature>
<dbReference type="FunCoup" id="H3AXL7">
    <property type="interactions" value="224"/>
</dbReference>
<dbReference type="GO" id="GO:0043252">
    <property type="term" value="P:sodium-independent organic anion transport"/>
    <property type="evidence" value="ECO:0007669"/>
    <property type="project" value="TreeGrafter"/>
</dbReference>
<keyword evidence="7" id="KW-0445">Lipid transport</keyword>
<feature type="transmembrane region" description="Helical" evidence="15">
    <location>
        <begin position="275"/>
        <end position="299"/>
    </location>
</feature>
<evidence type="ECO:0000256" key="8">
    <source>
        <dbReference type="ARBA" id="ARBA00023065"/>
    </source>
</evidence>
<keyword evidence="4" id="KW-1003">Cell membrane</keyword>
<dbReference type="GO" id="GO:0006811">
    <property type="term" value="P:monoatomic ion transport"/>
    <property type="evidence" value="ECO:0007669"/>
    <property type="project" value="UniProtKB-KW"/>
</dbReference>
<proteinExistence type="inferred from homology"/>
<evidence type="ECO:0000259" key="18">
    <source>
        <dbReference type="PROSITE" id="PS51465"/>
    </source>
</evidence>
<keyword evidence="9 15" id="KW-0472">Membrane</keyword>
<dbReference type="GeneTree" id="ENSGT01150000286901"/>
<dbReference type="Pfam" id="PF03137">
    <property type="entry name" value="OATP"/>
    <property type="match status" value="1"/>
</dbReference>
<dbReference type="InterPro" id="IPR036259">
    <property type="entry name" value="MFS_trans_sf"/>
</dbReference>
<evidence type="ECO:0000256" key="12">
    <source>
        <dbReference type="ARBA" id="ARBA00050960"/>
    </source>
</evidence>
<comment type="catalytic activity">
    <reaction evidence="14">
        <text>L-thyroxine sulfate(out) = L-thyroxine sulfate(in)</text>
        <dbReference type="Rhea" id="RHEA:73311"/>
        <dbReference type="ChEBI" id="CHEBI:176512"/>
    </reaction>
</comment>
<reference evidence="19" key="3">
    <citation type="submission" date="2025-09" db="UniProtKB">
        <authorList>
            <consortium name="Ensembl"/>
        </authorList>
    </citation>
    <scope>IDENTIFICATION</scope>
</reference>
<evidence type="ECO:0000256" key="6">
    <source>
        <dbReference type="ARBA" id="ARBA00022989"/>
    </source>
</evidence>
<keyword evidence="5 15" id="KW-0812">Transmembrane</keyword>
<evidence type="ECO:0000256" key="15">
    <source>
        <dbReference type="RuleBase" id="RU362056"/>
    </source>
</evidence>
<dbReference type="NCBIfam" id="TIGR00805">
    <property type="entry name" value="oat"/>
    <property type="match status" value="1"/>
</dbReference>
<comment type="catalytic activity">
    <reaction evidence="13">
        <text>L-thyroxine(out) = L-thyroxine(in)</text>
        <dbReference type="Rhea" id="RHEA:71819"/>
        <dbReference type="ChEBI" id="CHEBI:58448"/>
    </reaction>
</comment>
<dbReference type="FunFam" id="3.30.60.30:FF:000048">
    <property type="entry name" value="Solute carrier organic anion transporter family member"/>
    <property type="match status" value="1"/>
</dbReference>
<dbReference type="Gene3D" id="3.30.60.30">
    <property type="match status" value="1"/>
</dbReference>
<dbReference type="EMBL" id="AFYH01096886">
    <property type="status" value="NOT_ANNOTATED_CDS"/>
    <property type="molecule type" value="Genomic_DNA"/>
</dbReference>
<feature type="transmembrane region" description="Helical" evidence="15">
    <location>
        <begin position="554"/>
        <end position="581"/>
    </location>
</feature>
<dbReference type="eggNOG" id="KOG3626">
    <property type="taxonomic scope" value="Eukaryota"/>
</dbReference>
<dbReference type="EMBL" id="AFYH01096887">
    <property type="status" value="NOT_ANNOTATED_CDS"/>
    <property type="molecule type" value="Genomic_DNA"/>
</dbReference>
<evidence type="ECO:0000313" key="19">
    <source>
        <dbReference type="Ensembl" id="ENSLACP00000014388.2"/>
    </source>
</evidence>
<accession>H3AXL7</accession>
<gene>
    <name evidence="19" type="primary">LOC102361614</name>
</gene>
<comment type="catalytic activity">
    <reaction evidence="12">
        <text>3,3',5'-triiodo-L-thyronine(out) = 3,3',5'-triiodo-L-thyronine(in)</text>
        <dbReference type="Rhea" id="RHEA:71815"/>
        <dbReference type="ChEBI" id="CHEBI:57261"/>
    </reaction>
</comment>
<feature type="region of interest" description="Disordered" evidence="16">
    <location>
        <begin position="676"/>
        <end position="717"/>
    </location>
</feature>
<dbReference type="InterPro" id="IPR036058">
    <property type="entry name" value="Kazal_dom_sf"/>
</dbReference>
<keyword evidence="3 15" id="KW-0813">Transport</keyword>
<evidence type="ECO:0000256" key="7">
    <source>
        <dbReference type="ARBA" id="ARBA00023055"/>
    </source>
</evidence>
<dbReference type="InterPro" id="IPR020846">
    <property type="entry name" value="MFS_dom"/>
</dbReference>
<comment type="caution">
    <text evidence="15">Lacks conserved residue(s) required for the propagation of feature annotation.</text>
</comment>
<dbReference type="Bgee" id="ENSLACG00000012665">
    <property type="expression patterns" value="Expressed in muscle tissue and 6 other cell types or tissues"/>
</dbReference>
<evidence type="ECO:0000256" key="3">
    <source>
        <dbReference type="ARBA" id="ARBA00022448"/>
    </source>
</evidence>
<feature type="domain" description="Kazal-like" evidence="18">
    <location>
        <begin position="474"/>
        <end position="529"/>
    </location>
</feature>
<evidence type="ECO:0000256" key="4">
    <source>
        <dbReference type="ARBA" id="ARBA00022475"/>
    </source>
</evidence>
<dbReference type="Pfam" id="PF07648">
    <property type="entry name" value="Kazal_2"/>
    <property type="match status" value="1"/>
</dbReference>
<feature type="transmembrane region" description="Helical" evidence="15">
    <location>
        <begin position="227"/>
        <end position="255"/>
    </location>
</feature>
<feature type="transmembrane region" description="Helical" evidence="15">
    <location>
        <begin position="82"/>
        <end position="102"/>
    </location>
</feature>
<dbReference type="InterPro" id="IPR004156">
    <property type="entry name" value="OATP"/>
</dbReference>